<protein>
    <submittedName>
        <fullName evidence="2">DUF192 domain-containing protein</fullName>
    </submittedName>
</protein>
<dbReference type="PANTHER" id="PTHR37953:SF1">
    <property type="entry name" value="UPF0127 PROTEIN MJ1496"/>
    <property type="match status" value="1"/>
</dbReference>
<organism evidence="2 3">
    <name type="scientific">Pararhodobacter zhoushanensis</name>
    <dbReference type="NCBI Taxonomy" id="2479545"/>
    <lineage>
        <taxon>Bacteria</taxon>
        <taxon>Pseudomonadati</taxon>
        <taxon>Pseudomonadota</taxon>
        <taxon>Alphaproteobacteria</taxon>
        <taxon>Rhodobacterales</taxon>
        <taxon>Paracoccaceae</taxon>
        <taxon>Pararhodobacter</taxon>
    </lineage>
</organism>
<name>A0ABT3GY73_9RHOB</name>
<gene>
    <name evidence="2" type="ORF">OKW52_09465</name>
</gene>
<evidence type="ECO:0000313" key="2">
    <source>
        <dbReference type="EMBL" id="MCW1932478.1"/>
    </source>
</evidence>
<dbReference type="Proteomes" id="UP001208938">
    <property type="component" value="Unassembled WGS sequence"/>
</dbReference>
<dbReference type="Gene3D" id="2.60.120.1140">
    <property type="entry name" value="Protein of unknown function DUF192"/>
    <property type="match status" value="1"/>
</dbReference>
<keyword evidence="3" id="KW-1185">Reference proteome</keyword>
<dbReference type="PROSITE" id="PS51257">
    <property type="entry name" value="PROKAR_LIPOPROTEIN"/>
    <property type="match status" value="1"/>
</dbReference>
<evidence type="ECO:0000256" key="1">
    <source>
        <dbReference type="SAM" id="SignalP"/>
    </source>
</evidence>
<feature type="signal peptide" evidence="1">
    <location>
        <begin position="1"/>
        <end position="22"/>
    </location>
</feature>
<dbReference type="InterPro" id="IPR003795">
    <property type="entry name" value="DUF192"/>
</dbReference>
<dbReference type="InterPro" id="IPR038695">
    <property type="entry name" value="Saro_0823-like_sf"/>
</dbReference>
<dbReference type="PANTHER" id="PTHR37953">
    <property type="entry name" value="UPF0127 PROTEIN MJ1496"/>
    <property type="match status" value="1"/>
</dbReference>
<evidence type="ECO:0000313" key="3">
    <source>
        <dbReference type="Proteomes" id="UP001208938"/>
    </source>
</evidence>
<comment type="caution">
    <text evidence="2">The sequence shown here is derived from an EMBL/GenBank/DDBJ whole genome shotgun (WGS) entry which is preliminary data.</text>
</comment>
<feature type="chain" id="PRO_5047019041" evidence="1">
    <location>
        <begin position="23"/>
        <end position="158"/>
    </location>
</feature>
<reference evidence="2 3" key="1">
    <citation type="submission" date="2022-10" db="EMBL/GenBank/DDBJ databases">
        <title>Pararhodobacter sp. nov., isolated from marine algae.</title>
        <authorList>
            <person name="Choi B.J."/>
            <person name="Kim J.M."/>
            <person name="Lee J.K."/>
            <person name="Choi D.G."/>
            <person name="Jeon C.O."/>
        </authorList>
    </citation>
    <scope>NUCLEOTIDE SEQUENCE [LARGE SCALE GENOMIC DNA]</scope>
    <source>
        <strain evidence="2 3">ZQ420</strain>
    </source>
</reference>
<dbReference type="Pfam" id="PF02643">
    <property type="entry name" value="DUF192"/>
    <property type="match status" value="1"/>
</dbReference>
<keyword evidence="1" id="KW-0732">Signal</keyword>
<proteinExistence type="predicted"/>
<dbReference type="EMBL" id="JAPDFL010000001">
    <property type="protein sequence ID" value="MCW1932478.1"/>
    <property type="molecule type" value="Genomic_DNA"/>
</dbReference>
<accession>A0ABT3GY73</accession>
<sequence length="158" mass="17066">MVRNGFVGVVLAFVLGAGQASASACSQDHVQLRGDFGQAAFTVEVADTESERAQGLMHRESMPRFSGMLFVFDAPQRAVFWMENTLIPLDMLFLDAEGVVQTVHANAIPLDRTGIDGGFGIKYVLEINGGMAERLNIEEGAVLRHPAIAQDTAAWPCD</sequence>
<dbReference type="RefSeq" id="WP_264505473.1">
    <property type="nucleotide sequence ID" value="NZ_JAPDFL010000001.1"/>
</dbReference>